<keyword evidence="2" id="KW-0677">Repeat</keyword>
<dbReference type="GO" id="GO:0046540">
    <property type="term" value="C:U4/U6 x U5 tri-snRNP complex"/>
    <property type="evidence" value="ECO:0007669"/>
    <property type="project" value="EnsemblFungi"/>
</dbReference>
<evidence type="ECO:0000256" key="3">
    <source>
        <dbReference type="ARBA" id="ARBA00023242"/>
    </source>
</evidence>
<proteinExistence type="predicted"/>
<sequence length="871" mass="99372">MSRKAFLDQEPPPGYIPGIGRGAVGFVTSVDTFNKGLAVTQAEEDEEEVYDSNGANEEGILATTRQDADDEEADRIYEQIDQRLQSKQKQEITTVEKDNKVNFTDLKRDLARVSEEQWELLPEAGDITRRNKRLRILEQQQQRTYAVPDIIIAGATGAKTNFKSISESRDKLLGSSLDSLLPTTKVDFELENQILNMSGAEQDVKIADINKGRIILTSLRKTEPFKASSWISSARLEEQANNLNQAKSFIKEGCRKVPSNEDIWLENIRLHQSDIKSCKIIIADALGHNRKSEKLWLKAVELENDRNSQKRVIMKALQELPNNPTLWKQIIELEQDSNAVTKLLSKAVELCPQEWDLWTGLVNVSSYQDAKVYLNKARKAIAGDLRVWIAACKLEERENPDIPQQKLVKLISKAISESKQDKEVWFKHAEDSETEGFAGTCKAIIHGYLDSVKHSDFKQLLNDANTMFNSGSTITGNSILQFIINVHPNDIDCWTMLFASVKQSGENLDTLFKFYDRAIELNPKVVLFYLMYAKDLWKLAGDINRARKILVKAQTSLNDQSINLAILKLEMQTGNFDKAESFATDLIEKNPIASDKYWYKYIHILRCLHRDTALQFSNKAKNIFPTSWKLWIQNIQILLYDSNNPKVAREVASQAVKQCANSIPVWKMLSLIDEKYLNVTIRARSDLDMAILQNPKSDELLVAKVQFEIRQQDMIAARQLANKALKLFPNSPSVWMVYLSLIPKMSHRKTSFLDAMKKTENSPIILLGVGVFFWVDGNHQKAKAWFDRALKADRKNGDIWGWSYNYLQKYGSEDEVNKFLSQFEESYDDINTGDRFCSIKKDIKNFDKKPAEILKFVSLCLLNKGVGLQTI</sequence>
<organism evidence="6">
    <name type="scientific">Spathaspora passalidarum (strain NRRL Y-27907 / 11-Y1)</name>
    <dbReference type="NCBI Taxonomy" id="619300"/>
    <lineage>
        <taxon>Eukaryota</taxon>
        <taxon>Fungi</taxon>
        <taxon>Dikarya</taxon>
        <taxon>Ascomycota</taxon>
        <taxon>Saccharomycotina</taxon>
        <taxon>Pichiomycetes</taxon>
        <taxon>Debaryomycetaceae</taxon>
        <taxon>Spathaspora</taxon>
    </lineage>
</organism>
<dbReference type="OMA" id="DGWAWYY"/>
<keyword evidence="3" id="KW-0539">Nucleus</keyword>
<dbReference type="OrthoDB" id="440128at2759"/>
<dbReference type="GO" id="GO:0000244">
    <property type="term" value="P:spliceosomal tri-snRNP complex assembly"/>
    <property type="evidence" value="ECO:0007669"/>
    <property type="project" value="TreeGrafter"/>
</dbReference>
<dbReference type="Gene3D" id="1.25.40.10">
    <property type="entry name" value="Tetratricopeptide repeat domain"/>
    <property type="match status" value="3"/>
</dbReference>
<dbReference type="SMART" id="SM00386">
    <property type="entry name" value="HAT"/>
    <property type="match status" value="8"/>
</dbReference>
<dbReference type="KEGG" id="spaa:SPAPADRAFT_153753"/>
<evidence type="ECO:0000256" key="1">
    <source>
        <dbReference type="ARBA" id="ARBA00004123"/>
    </source>
</evidence>
<dbReference type="GO" id="GO:0045292">
    <property type="term" value="P:mRNA cis splicing, via spliceosome"/>
    <property type="evidence" value="ECO:0007669"/>
    <property type="project" value="EnsemblFungi"/>
</dbReference>
<feature type="domain" description="PRP1 splicing factor N-terminal" evidence="4">
    <location>
        <begin position="11"/>
        <end position="130"/>
    </location>
</feature>
<keyword evidence="6" id="KW-1185">Reference proteome</keyword>
<dbReference type="SUPFAM" id="SSF48452">
    <property type="entry name" value="TPR-like"/>
    <property type="match status" value="4"/>
</dbReference>
<evidence type="ECO:0000313" key="6">
    <source>
        <dbReference type="Proteomes" id="UP000000709"/>
    </source>
</evidence>
<dbReference type="InterPro" id="IPR011990">
    <property type="entry name" value="TPR-like_helical_dom_sf"/>
</dbReference>
<dbReference type="PANTHER" id="PTHR11246:SF1">
    <property type="entry name" value="PRE-MRNA-PROCESSING FACTOR 6"/>
    <property type="match status" value="1"/>
</dbReference>
<dbReference type="Pfam" id="PF06424">
    <property type="entry name" value="PRP1_N"/>
    <property type="match status" value="1"/>
</dbReference>
<evidence type="ECO:0000256" key="2">
    <source>
        <dbReference type="ARBA" id="ARBA00022737"/>
    </source>
</evidence>
<dbReference type="RefSeq" id="XP_007375886.1">
    <property type="nucleotide sequence ID" value="XM_007375824.1"/>
</dbReference>
<dbReference type="GO" id="GO:0071013">
    <property type="term" value="C:catalytic step 2 spliceosome"/>
    <property type="evidence" value="ECO:0007669"/>
    <property type="project" value="TreeGrafter"/>
</dbReference>
<gene>
    <name evidence="5" type="ORF">SPAPADRAFT_153753</name>
</gene>
<dbReference type="InParanoid" id="G3ANY5"/>
<evidence type="ECO:0000259" key="4">
    <source>
        <dbReference type="Pfam" id="PF06424"/>
    </source>
</evidence>
<name>G3ANY5_SPAPN</name>
<accession>G3ANY5</accession>
<evidence type="ECO:0000313" key="5">
    <source>
        <dbReference type="EMBL" id="EGW32610.1"/>
    </source>
</evidence>
<reference evidence="5 6" key="1">
    <citation type="journal article" date="2011" name="Proc. Natl. Acad. Sci. U.S.A.">
        <title>Comparative genomics of xylose-fermenting fungi for enhanced biofuel production.</title>
        <authorList>
            <person name="Wohlbach D.J."/>
            <person name="Kuo A."/>
            <person name="Sato T.K."/>
            <person name="Potts K.M."/>
            <person name="Salamov A.A."/>
            <person name="LaButti K.M."/>
            <person name="Sun H."/>
            <person name="Clum A."/>
            <person name="Pangilinan J.L."/>
            <person name="Lindquist E.A."/>
            <person name="Lucas S."/>
            <person name="Lapidus A."/>
            <person name="Jin M."/>
            <person name="Gunawan C."/>
            <person name="Balan V."/>
            <person name="Dale B.E."/>
            <person name="Jeffries T.W."/>
            <person name="Zinkel R."/>
            <person name="Barry K.W."/>
            <person name="Grigoriev I.V."/>
            <person name="Gasch A.P."/>
        </authorList>
    </citation>
    <scope>NUCLEOTIDE SEQUENCE [LARGE SCALE GENOMIC DNA]</scope>
    <source>
        <strain evidence="6">NRRL Y-27907 / 11-Y1</strain>
    </source>
</reference>
<protein>
    <submittedName>
        <fullName evidence="5">Pre-mRNA splicing factor prp1</fullName>
    </submittedName>
</protein>
<dbReference type="eggNOG" id="KOG0495">
    <property type="taxonomic scope" value="Eukaryota"/>
</dbReference>
<comment type="subcellular location">
    <subcellularLocation>
        <location evidence="1">Nucleus</location>
    </subcellularLocation>
</comment>
<dbReference type="PANTHER" id="PTHR11246">
    <property type="entry name" value="PRE-MRNA SPLICING FACTOR"/>
    <property type="match status" value="1"/>
</dbReference>
<dbReference type="EMBL" id="GL996502">
    <property type="protein sequence ID" value="EGW32610.1"/>
    <property type="molecule type" value="Genomic_DNA"/>
</dbReference>
<dbReference type="InterPro" id="IPR010491">
    <property type="entry name" value="PRP1_N"/>
</dbReference>
<dbReference type="GeneID" id="18870964"/>
<dbReference type="Proteomes" id="UP000000709">
    <property type="component" value="Unassembled WGS sequence"/>
</dbReference>
<dbReference type="STRING" id="619300.G3ANY5"/>
<dbReference type="AlphaFoldDB" id="G3ANY5"/>
<dbReference type="InterPro" id="IPR045075">
    <property type="entry name" value="Syf1-like"/>
</dbReference>
<dbReference type="HOGENOM" id="CLU_007010_0_0_1"/>
<dbReference type="GO" id="GO:0071001">
    <property type="term" value="C:U4/U6 snRNP"/>
    <property type="evidence" value="ECO:0007669"/>
    <property type="project" value="EnsemblFungi"/>
</dbReference>
<dbReference type="InterPro" id="IPR003107">
    <property type="entry name" value="HAT"/>
</dbReference>
<dbReference type="FunCoup" id="G3ANY5">
    <property type="interactions" value="463"/>
</dbReference>